<organism evidence="1 2">
    <name type="scientific">Streptomyces kunmingensis</name>
    <dbReference type="NCBI Taxonomy" id="68225"/>
    <lineage>
        <taxon>Bacteria</taxon>
        <taxon>Bacillati</taxon>
        <taxon>Actinomycetota</taxon>
        <taxon>Actinomycetes</taxon>
        <taxon>Kitasatosporales</taxon>
        <taxon>Streptomycetaceae</taxon>
        <taxon>Streptomyces</taxon>
    </lineage>
</organism>
<reference evidence="1 2" key="1">
    <citation type="submission" date="2022-10" db="EMBL/GenBank/DDBJ databases">
        <authorList>
            <person name="Xie J."/>
            <person name="Shen N."/>
        </authorList>
    </citation>
    <scope>NUCLEOTIDE SEQUENCE [LARGE SCALE GENOMIC DNA]</scope>
    <source>
        <strain evidence="1 2">DSM 41681</strain>
    </source>
</reference>
<evidence type="ECO:0000313" key="1">
    <source>
        <dbReference type="EMBL" id="MEB3959007.1"/>
    </source>
</evidence>
<dbReference type="RefSeq" id="WP_324765985.1">
    <property type="nucleotide sequence ID" value="NZ_BAAATS010000002.1"/>
</dbReference>
<gene>
    <name evidence="1" type="ORF">OKJ48_01855</name>
</gene>
<protein>
    <submittedName>
        <fullName evidence="1">Uncharacterized protein</fullName>
    </submittedName>
</protein>
<keyword evidence="2" id="KW-1185">Reference proteome</keyword>
<dbReference type="EMBL" id="JAOZYB010000002">
    <property type="protein sequence ID" value="MEB3959007.1"/>
    <property type="molecule type" value="Genomic_DNA"/>
</dbReference>
<dbReference type="Proteomes" id="UP001352223">
    <property type="component" value="Unassembled WGS sequence"/>
</dbReference>
<proteinExistence type="predicted"/>
<comment type="caution">
    <text evidence="1">The sequence shown here is derived from an EMBL/GenBank/DDBJ whole genome shotgun (WGS) entry which is preliminary data.</text>
</comment>
<name>A0ABU6C325_9ACTN</name>
<sequence length="67" mass="7157">MSLGPYVIDTRDGRVGQVMAREGGFVQLRPPGGGVEWDCPPEAVAPAPVSEELRARVSVVNQEGRLP</sequence>
<evidence type="ECO:0000313" key="2">
    <source>
        <dbReference type="Proteomes" id="UP001352223"/>
    </source>
</evidence>
<accession>A0ABU6C325</accession>